<sequence length="328" mass="35553">MLSRIAESLFWLGRYVERADDTARILDAYLHRLLEDPWSDEDAACRSLHAILGVVVGPDQPCSMDSVLARLAFDAVSPGSIEGALAAARQNALTAREVVSTEMWETLNSTWHQLGEQRAAARRTGPGAYLGLVRRRAALFFGLADSTMNRDDGWRFVVLGRSLERVDMTARLLAVRVLAALHAPDWPTLLGASGADEAFRRAHGAGGDPAEAAAFLLLDRGFPRSVLHALTTAEECLAELGGAAGGAPAFQRPEPARLAVGRMRTRLEYLDARELDRLPALLRGLQLACGEATRAVAERYFPYDGPVEWSLQFAQGEYGPAETSEAGA</sequence>
<dbReference type="PANTHER" id="PTHR34595:SF7">
    <property type="entry name" value="SLL1039 PROTEIN"/>
    <property type="match status" value="1"/>
</dbReference>
<feature type="domain" description="DUF403" evidence="1">
    <location>
        <begin position="1"/>
        <end position="301"/>
    </location>
</feature>
<evidence type="ECO:0000313" key="3">
    <source>
        <dbReference type="Proteomes" id="UP001596174"/>
    </source>
</evidence>
<dbReference type="Proteomes" id="UP001596174">
    <property type="component" value="Unassembled WGS sequence"/>
</dbReference>
<dbReference type="RefSeq" id="WP_380583992.1">
    <property type="nucleotide sequence ID" value="NZ_JBHSQJ010000064.1"/>
</dbReference>
<accession>A0ABW1G482</accession>
<dbReference type="EMBL" id="JBHSQJ010000064">
    <property type="protein sequence ID" value="MFC5908755.1"/>
    <property type="molecule type" value="Genomic_DNA"/>
</dbReference>
<name>A0ABW1G482_9ACTN</name>
<dbReference type="Pfam" id="PF04168">
    <property type="entry name" value="Alpha-E"/>
    <property type="match status" value="1"/>
</dbReference>
<gene>
    <name evidence="2" type="ORF">ACFP3V_16225</name>
</gene>
<evidence type="ECO:0000259" key="1">
    <source>
        <dbReference type="Pfam" id="PF04168"/>
    </source>
</evidence>
<evidence type="ECO:0000313" key="2">
    <source>
        <dbReference type="EMBL" id="MFC5908755.1"/>
    </source>
</evidence>
<reference evidence="3" key="1">
    <citation type="journal article" date="2019" name="Int. J. Syst. Evol. Microbiol.">
        <title>The Global Catalogue of Microorganisms (GCM) 10K type strain sequencing project: providing services to taxonomists for standard genome sequencing and annotation.</title>
        <authorList>
            <consortium name="The Broad Institute Genomics Platform"/>
            <consortium name="The Broad Institute Genome Sequencing Center for Infectious Disease"/>
            <person name="Wu L."/>
            <person name="Ma J."/>
        </authorList>
    </citation>
    <scope>NUCLEOTIDE SEQUENCE [LARGE SCALE GENOMIC DNA]</scope>
    <source>
        <strain evidence="3">JCM 4816</strain>
    </source>
</reference>
<keyword evidence="3" id="KW-1185">Reference proteome</keyword>
<protein>
    <submittedName>
        <fullName evidence="2">Alpha-E domain-containing protein</fullName>
    </submittedName>
</protein>
<dbReference type="PANTHER" id="PTHR34595">
    <property type="entry name" value="BLR5612 PROTEIN"/>
    <property type="match status" value="1"/>
</dbReference>
<organism evidence="2 3">
    <name type="scientific">Streptacidiphilus monticola</name>
    <dbReference type="NCBI Taxonomy" id="2161674"/>
    <lineage>
        <taxon>Bacteria</taxon>
        <taxon>Bacillati</taxon>
        <taxon>Actinomycetota</taxon>
        <taxon>Actinomycetes</taxon>
        <taxon>Kitasatosporales</taxon>
        <taxon>Streptomycetaceae</taxon>
        <taxon>Streptacidiphilus</taxon>
    </lineage>
</organism>
<dbReference type="InterPro" id="IPR007296">
    <property type="entry name" value="DUF403"/>
</dbReference>
<dbReference type="InterPro" id="IPR051680">
    <property type="entry name" value="ATP-dep_Glu-Cys_Ligase-2"/>
</dbReference>
<proteinExistence type="predicted"/>
<comment type="caution">
    <text evidence="2">The sequence shown here is derived from an EMBL/GenBank/DDBJ whole genome shotgun (WGS) entry which is preliminary data.</text>
</comment>